<keyword evidence="5 9" id="KW-0436">Ligase</keyword>
<dbReference type="Proteomes" id="UP000327039">
    <property type="component" value="Unassembled WGS sequence"/>
</dbReference>
<evidence type="ECO:0000256" key="5">
    <source>
        <dbReference type="ARBA" id="ARBA00022598"/>
    </source>
</evidence>
<dbReference type="UniPathway" id="UPA00253">
    <property type="reaction ID" value="UER00457"/>
</dbReference>
<dbReference type="PIRSF" id="PIRSF000484">
    <property type="entry name" value="NAPRT"/>
    <property type="match status" value="1"/>
</dbReference>
<dbReference type="NCBIfam" id="TIGR01513">
    <property type="entry name" value="NAPRTase_put"/>
    <property type="match status" value="1"/>
</dbReference>
<dbReference type="GO" id="GO:0034355">
    <property type="term" value="P:NAD+ biosynthetic process via the salvage pathway"/>
    <property type="evidence" value="ECO:0007669"/>
    <property type="project" value="TreeGrafter"/>
</dbReference>
<protein>
    <recommendedName>
        <fullName evidence="3 9">Nicotinate phosphoribosyltransferase</fullName>
        <ecNumber evidence="3 9">6.3.4.21</ecNumber>
    </recommendedName>
</protein>
<dbReference type="EMBL" id="VYRZ01000002">
    <property type="protein sequence ID" value="KAA9086984.1"/>
    <property type="molecule type" value="Genomic_DNA"/>
</dbReference>
<reference evidence="12" key="1">
    <citation type="submission" date="2019-09" db="EMBL/GenBank/DDBJ databases">
        <title>Mumia zhuanghuii sp. nov. isolated from the intestinal contents of plateau pika (Ochotona curzoniae) in the Qinghai-Tibet plateau of China.</title>
        <authorList>
            <person name="Tian Z."/>
        </authorList>
    </citation>
    <scope>NUCLEOTIDE SEQUENCE [LARGE SCALE GENOMIC DNA]</scope>
    <source>
        <strain evidence="12">DSM 25564</strain>
    </source>
</reference>
<dbReference type="PANTHER" id="PTHR11098:SF8">
    <property type="entry name" value="NICOTINATE PHOSPHORIBOSYLTRANSFERASE PNCB1"/>
    <property type="match status" value="1"/>
</dbReference>
<keyword evidence="7 9" id="KW-0808">Transferase</keyword>
<evidence type="ECO:0000256" key="2">
    <source>
        <dbReference type="ARBA" id="ARBA00010897"/>
    </source>
</evidence>
<dbReference type="PANTHER" id="PTHR11098">
    <property type="entry name" value="NICOTINATE PHOSPHORIBOSYLTRANSFERASE"/>
    <property type="match status" value="1"/>
</dbReference>
<comment type="catalytic activity">
    <reaction evidence="8 9">
        <text>5-phospho-alpha-D-ribose 1-diphosphate + nicotinate + ATP + H2O = nicotinate beta-D-ribonucleotide + ADP + phosphate + diphosphate</text>
        <dbReference type="Rhea" id="RHEA:36163"/>
        <dbReference type="ChEBI" id="CHEBI:15377"/>
        <dbReference type="ChEBI" id="CHEBI:30616"/>
        <dbReference type="ChEBI" id="CHEBI:32544"/>
        <dbReference type="ChEBI" id="CHEBI:33019"/>
        <dbReference type="ChEBI" id="CHEBI:43474"/>
        <dbReference type="ChEBI" id="CHEBI:57502"/>
        <dbReference type="ChEBI" id="CHEBI:58017"/>
        <dbReference type="ChEBI" id="CHEBI:456216"/>
        <dbReference type="EC" id="6.3.4.21"/>
    </reaction>
</comment>
<evidence type="ECO:0000259" key="10">
    <source>
        <dbReference type="Pfam" id="PF17767"/>
    </source>
</evidence>
<accession>A0A5J5IUK1</accession>
<comment type="caution">
    <text evidence="11">The sequence shown here is derived from an EMBL/GenBank/DDBJ whole genome shotgun (WGS) entry which is preliminary data.</text>
</comment>
<evidence type="ECO:0000256" key="8">
    <source>
        <dbReference type="ARBA" id="ARBA00048668"/>
    </source>
</evidence>
<comment type="pathway">
    <text evidence="1 9">Cofactor biosynthesis; NAD(+) biosynthesis; nicotinate D-ribonucleotide from nicotinate: step 1/1.</text>
</comment>
<keyword evidence="12" id="KW-1185">Reference proteome</keyword>
<dbReference type="Gene3D" id="3.20.20.70">
    <property type="entry name" value="Aldolase class I"/>
    <property type="match status" value="1"/>
</dbReference>
<dbReference type="Gene3D" id="3.20.140.10">
    <property type="entry name" value="nicotinate phosphoribosyltransferase"/>
    <property type="match status" value="1"/>
</dbReference>
<sequence>MTASSALLTDRYELTMLQAALRDGTADRRCVFEVFARRLAGGRRFGVLAGTGRLLEEIARFRFGDDELDFLREHAAVDDRTLAWLADYRFSGTITGYREGELYFPGSPVLVVEGTFAEAVILETLVLSILNFDSAVATAAARMSVAAGDRPLAEMGSRRAQERAAVAAARAAYIAGFGATSNLEAGRVWGIPTMGTAAHAWTLLHDSEEDAFRSQVAALGVGTTLLIDTYDIREGVATAIRVAGTDLGGVRIDSGDLPLVAADVRAQLDELGATDTRITVTSDLDEFAIAALAASPVDAYGVGTSLVTGSGTPTAGMVYKLVARQDAEGSWLGVAKASAQKASQGGRKSAFRVLRDGTASEELVVVSDGFEELDAAERHPDARALHTALFADGAPVDGHVGASGVRAAREHHARAIEELPVRALALSRSEPAIPTVYRDAE</sequence>
<evidence type="ECO:0000313" key="12">
    <source>
        <dbReference type="Proteomes" id="UP000327039"/>
    </source>
</evidence>
<keyword evidence="11" id="KW-0328">Glycosyltransferase</keyword>
<feature type="domain" description="Nicotinate phosphoribosyltransferase N-terminal" evidence="10">
    <location>
        <begin position="7"/>
        <end position="131"/>
    </location>
</feature>
<dbReference type="NCBIfam" id="NF006698">
    <property type="entry name" value="PRK09243.1-5"/>
    <property type="match status" value="1"/>
</dbReference>
<dbReference type="SUPFAM" id="SSF54675">
    <property type="entry name" value="Nicotinate/Quinolinate PRTase N-terminal domain-like"/>
    <property type="match status" value="1"/>
</dbReference>
<dbReference type="Pfam" id="PF17767">
    <property type="entry name" value="NAPRTase_N"/>
    <property type="match status" value="1"/>
</dbReference>
<evidence type="ECO:0000256" key="6">
    <source>
        <dbReference type="ARBA" id="ARBA00022642"/>
    </source>
</evidence>
<proteinExistence type="inferred from homology"/>
<dbReference type="GO" id="GO:0016757">
    <property type="term" value="F:glycosyltransferase activity"/>
    <property type="evidence" value="ECO:0007669"/>
    <property type="project" value="UniProtKB-KW"/>
</dbReference>
<dbReference type="InterPro" id="IPR040727">
    <property type="entry name" value="NAPRTase_N"/>
</dbReference>
<organism evidence="11 12">
    <name type="scientific">Microbacterium radiodurans</name>
    <dbReference type="NCBI Taxonomy" id="661398"/>
    <lineage>
        <taxon>Bacteria</taxon>
        <taxon>Bacillati</taxon>
        <taxon>Actinomycetota</taxon>
        <taxon>Actinomycetes</taxon>
        <taxon>Micrococcales</taxon>
        <taxon>Microbacteriaceae</taxon>
        <taxon>Microbacterium</taxon>
    </lineage>
</organism>
<keyword evidence="6 9" id="KW-0662">Pyridine nucleotide biosynthesis</keyword>
<dbReference type="GO" id="GO:0004516">
    <property type="term" value="F:nicotinate phosphoribosyltransferase activity"/>
    <property type="evidence" value="ECO:0007669"/>
    <property type="project" value="UniProtKB-UniRule"/>
</dbReference>
<dbReference type="AlphaFoldDB" id="A0A5J5IUK1"/>
<evidence type="ECO:0000256" key="4">
    <source>
        <dbReference type="ARBA" id="ARBA00022553"/>
    </source>
</evidence>
<dbReference type="NCBIfam" id="NF009131">
    <property type="entry name" value="PRK12484.1"/>
    <property type="match status" value="1"/>
</dbReference>
<dbReference type="GO" id="GO:0005829">
    <property type="term" value="C:cytosol"/>
    <property type="evidence" value="ECO:0007669"/>
    <property type="project" value="TreeGrafter"/>
</dbReference>
<evidence type="ECO:0000313" key="11">
    <source>
        <dbReference type="EMBL" id="KAA9086984.1"/>
    </source>
</evidence>
<dbReference type="InterPro" id="IPR013785">
    <property type="entry name" value="Aldolase_TIM"/>
</dbReference>
<dbReference type="SUPFAM" id="SSF51690">
    <property type="entry name" value="Nicotinate/Quinolinate PRTase C-terminal domain-like"/>
    <property type="match status" value="1"/>
</dbReference>
<evidence type="ECO:0000256" key="7">
    <source>
        <dbReference type="ARBA" id="ARBA00022679"/>
    </source>
</evidence>
<dbReference type="InterPro" id="IPR007229">
    <property type="entry name" value="Nic_PRibTrfase-Fam"/>
</dbReference>
<comment type="PTM">
    <text evidence="9">Transiently phosphorylated on a His residue during the reaction cycle. Phosphorylation strongly increases the affinity for substrates and increases the rate of nicotinate D-ribonucleotide production. Dephosphorylation regenerates the low-affinity form of the enzyme, leading to product release.</text>
</comment>
<dbReference type="EC" id="6.3.4.21" evidence="3 9"/>
<comment type="function">
    <text evidence="9">Catalyzes the first step in the biosynthesis of NAD from nicotinic acid, the ATP-dependent synthesis of beta-nicotinate D-ribonucleotide from nicotinate and 5-phospho-D-ribose 1-phosphate.</text>
</comment>
<name>A0A5J5IUK1_9MICO</name>
<evidence type="ECO:0000256" key="1">
    <source>
        <dbReference type="ARBA" id="ARBA00004952"/>
    </source>
</evidence>
<comment type="similarity">
    <text evidence="2 9">Belongs to the NAPRTase family.</text>
</comment>
<keyword evidence="4" id="KW-0597">Phosphoprotein</keyword>
<dbReference type="RefSeq" id="WP_150419151.1">
    <property type="nucleotide sequence ID" value="NZ_VYRZ01000002.1"/>
</dbReference>
<dbReference type="OrthoDB" id="9770610at2"/>
<evidence type="ECO:0000256" key="3">
    <source>
        <dbReference type="ARBA" id="ARBA00013236"/>
    </source>
</evidence>
<gene>
    <name evidence="11" type="ORF">F6B42_08400</name>
</gene>
<dbReference type="InterPro" id="IPR036068">
    <property type="entry name" value="Nicotinate_pribotase-like_C"/>
</dbReference>
<evidence type="ECO:0000256" key="9">
    <source>
        <dbReference type="RuleBase" id="RU365100"/>
    </source>
</evidence>
<dbReference type="InterPro" id="IPR006405">
    <property type="entry name" value="Nic_PRibTrfase_pncB"/>
</dbReference>